<gene>
    <name evidence="2" type="ORF">NWP17_10365</name>
</gene>
<reference evidence="2 3" key="1">
    <citation type="journal article" date="2023" name="J. Phycol.">
        <title>Chrysosporum ovalisporum is synonymous with the true-branching cyanobacterium Umezakia natans (Nostocales/Aphanizomenonaceae).</title>
        <authorList>
            <person name="McGregor G.B."/>
            <person name="Sendall B.C."/>
            <person name="Niiyama Y."/>
            <person name="Tuji A."/>
            <person name="Willis A."/>
        </authorList>
    </citation>
    <scope>NUCLEOTIDE SEQUENCE [LARGE SCALE GENOMIC DNA]</scope>
    <source>
        <strain evidence="2 3">ANA360D</strain>
    </source>
</reference>
<name>A0AA43KBV9_9CYAN</name>
<dbReference type="RefSeq" id="WP_280654829.1">
    <property type="nucleotide sequence ID" value="NZ_JANQDH010000070.1"/>
</dbReference>
<evidence type="ECO:0000256" key="1">
    <source>
        <dbReference type="SAM" id="MobiDB-lite"/>
    </source>
</evidence>
<feature type="region of interest" description="Disordered" evidence="1">
    <location>
        <begin position="62"/>
        <end position="82"/>
    </location>
</feature>
<comment type="caution">
    <text evidence="2">The sequence shown here is derived from an EMBL/GenBank/DDBJ whole genome shotgun (WGS) entry which is preliminary data.</text>
</comment>
<organism evidence="2 3">
    <name type="scientific">Chrysosporum bergii ANA360D</name>
    <dbReference type="NCBI Taxonomy" id="617107"/>
    <lineage>
        <taxon>Bacteria</taxon>
        <taxon>Bacillati</taxon>
        <taxon>Cyanobacteriota</taxon>
        <taxon>Cyanophyceae</taxon>
        <taxon>Nostocales</taxon>
        <taxon>Nodulariaceae</taxon>
        <taxon>Chrysosporum</taxon>
    </lineage>
</organism>
<evidence type="ECO:0000313" key="3">
    <source>
        <dbReference type="Proteomes" id="UP001159387"/>
    </source>
</evidence>
<proteinExistence type="predicted"/>
<dbReference type="Proteomes" id="UP001159387">
    <property type="component" value="Unassembled WGS sequence"/>
</dbReference>
<sequence length="459" mass="52196">MSSGSSGRYQSRLLNFVHLQSRRLTQQWDHTLRNLQVATQWGVELLLYPIYLLLNPTTSAPKTLGSQEPPPRLNLEPETPSSVDTPIEKVLAAVKSLPSESKSPPLTWWGFVSSKLWGHLPNQPTKFTNSQNSPENIQPYLPVVRGIATSLVNRNLVLVTADNEILDVLTPQQQAKLAARIISEVGNYWHDWRLTANQPQSKLLGKVNQILAQLTSRIRVNIPALPHSTPTTSLNTDKLIAFLDTSIAKWETNALLPVRQGSQEIIQVAQNQLDICFNIFYIFSNIFIYGREQVATRENVAVNGDSLANLIAAAINYFFGGGKNPKIAQNPSQMKLQHRFSLETANKQLQNQDLDKDSWVNWNDLFGNSPKYRGYLTQWPNNSCQNLNSQAITENHPDSQVDYQPDWIEVEATFIGYDKHPLEQILEWLDLAILWLEEIIVKIVQFFQRLWSSKLKRNQ</sequence>
<accession>A0AA43KBV9</accession>
<dbReference type="EMBL" id="JANQDH010000070">
    <property type="protein sequence ID" value="MDH6060837.1"/>
    <property type="molecule type" value="Genomic_DNA"/>
</dbReference>
<evidence type="ECO:0000313" key="2">
    <source>
        <dbReference type="EMBL" id="MDH6060837.1"/>
    </source>
</evidence>
<keyword evidence="3" id="KW-1185">Reference proteome</keyword>
<dbReference type="AlphaFoldDB" id="A0AA43KBV9"/>
<protein>
    <submittedName>
        <fullName evidence="2">Uncharacterized protein</fullName>
    </submittedName>
</protein>